<dbReference type="STRING" id="452589.G9NMJ6"/>
<dbReference type="KEGG" id="tatv:25777080"/>
<gene>
    <name evidence="1" type="ORF">TRIATDRAFT_179833</name>
</gene>
<dbReference type="EMBL" id="ABDG02000019">
    <property type="protein sequence ID" value="EHK48126.1"/>
    <property type="molecule type" value="Genomic_DNA"/>
</dbReference>
<proteinExistence type="predicted"/>
<dbReference type="Proteomes" id="UP000005426">
    <property type="component" value="Unassembled WGS sequence"/>
</dbReference>
<reference evidence="1 2" key="1">
    <citation type="journal article" date="2011" name="Genome Biol.">
        <title>Comparative genome sequence analysis underscores mycoparasitism as the ancestral life style of Trichoderma.</title>
        <authorList>
            <person name="Kubicek C.P."/>
            <person name="Herrera-Estrella A."/>
            <person name="Seidl-Seiboth V."/>
            <person name="Martinez D.A."/>
            <person name="Druzhinina I.S."/>
            <person name="Thon M."/>
            <person name="Zeilinger S."/>
            <person name="Casas-Flores S."/>
            <person name="Horwitz B.A."/>
            <person name="Mukherjee P.K."/>
            <person name="Mukherjee M."/>
            <person name="Kredics L."/>
            <person name="Alcaraz L.D."/>
            <person name="Aerts A."/>
            <person name="Antal Z."/>
            <person name="Atanasova L."/>
            <person name="Cervantes-Badillo M.G."/>
            <person name="Challacombe J."/>
            <person name="Chertkov O."/>
            <person name="McCluskey K."/>
            <person name="Coulpier F."/>
            <person name="Deshpande N."/>
            <person name="von Doehren H."/>
            <person name="Ebbole D.J."/>
            <person name="Esquivel-Naranjo E.U."/>
            <person name="Fekete E."/>
            <person name="Flipphi M."/>
            <person name="Glaser F."/>
            <person name="Gomez-Rodriguez E.Y."/>
            <person name="Gruber S."/>
            <person name="Han C."/>
            <person name="Henrissat B."/>
            <person name="Hermosa R."/>
            <person name="Hernandez-Onate M."/>
            <person name="Karaffa L."/>
            <person name="Kosti I."/>
            <person name="Le Crom S."/>
            <person name="Lindquist E."/>
            <person name="Lucas S."/>
            <person name="Luebeck M."/>
            <person name="Luebeck P.S."/>
            <person name="Margeot A."/>
            <person name="Metz B."/>
            <person name="Misra M."/>
            <person name="Nevalainen H."/>
            <person name="Omann M."/>
            <person name="Packer N."/>
            <person name="Perrone G."/>
            <person name="Uresti-Rivera E.E."/>
            <person name="Salamov A."/>
            <person name="Schmoll M."/>
            <person name="Seiboth B."/>
            <person name="Shapiro H."/>
            <person name="Sukno S."/>
            <person name="Tamayo-Ramos J.A."/>
            <person name="Tisch D."/>
            <person name="Wiest A."/>
            <person name="Wilkinson H.H."/>
            <person name="Zhang M."/>
            <person name="Coutinho P.M."/>
            <person name="Kenerley C.M."/>
            <person name="Monte E."/>
            <person name="Baker S.E."/>
            <person name="Grigoriev I.V."/>
        </authorList>
    </citation>
    <scope>NUCLEOTIDE SEQUENCE [LARGE SCALE GENOMIC DNA]</scope>
    <source>
        <strain evidence="2">ATCC 20476 / IMI 206040</strain>
    </source>
</reference>
<evidence type="ECO:0000313" key="2">
    <source>
        <dbReference type="Proteomes" id="UP000005426"/>
    </source>
</evidence>
<accession>G9NMJ6</accession>
<dbReference type="OrthoDB" id="5413269at2759"/>
<organism evidence="1 2">
    <name type="scientific">Hypocrea atroviridis (strain ATCC 20476 / IMI 206040)</name>
    <name type="common">Trichoderma atroviride</name>
    <dbReference type="NCBI Taxonomy" id="452589"/>
    <lineage>
        <taxon>Eukaryota</taxon>
        <taxon>Fungi</taxon>
        <taxon>Dikarya</taxon>
        <taxon>Ascomycota</taxon>
        <taxon>Pezizomycotina</taxon>
        <taxon>Sordariomycetes</taxon>
        <taxon>Hypocreomycetidae</taxon>
        <taxon>Hypocreales</taxon>
        <taxon>Hypocreaceae</taxon>
        <taxon>Trichoderma</taxon>
    </lineage>
</organism>
<dbReference type="GeneID" id="25777080"/>
<dbReference type="AlphaFoldDB" id="G9NMJ6"/>
<evidence type="ECO:0000313" key="1">
    <source>
        <dbReference type="EMBL" id="EHK48126.1"/>
    </source>
</evidence>
<feature type="non-terminal residue" evidence="1">
    <location>
        <position position="1"/>
    </location>
</feature>
<dbReference type="eggNOG" id="ENOG502RP6K">
    <property type="taxonomic scope" value="Eukaryota"/>
</dbReference>
<name>G9NMJ6_HYPAI</name>
<keyword evidence="2" id="KW-1185">Reference proteome</keyword>
<feature type="non-terminal residue" evidence="1">
    <location>
        <position position="219"/>
    </location>
</feature>
<comment type="caution">
    <text evidence="1">The sequence shown here is derived from an EMBL/GenBank/DDBJ whole genome shotgun (WGS) entry which is preliminary data.</text>
</comment>
<dbReference type="HOGENOM" id="CLU_083352_2_0_1"/>
<sequence length="219" mass="23543">YSITVKNQSGSLQQYALFNKVPDVIGSVQEKIWSNVFALEKAANKQEILFELVNEYNAIVGKKKANASGSVTITVTGTEPVTLGHTESDGQPVPGTSLSMLVADDTPQFSTKALPNGSFPGAFEIRTGNFSNEDAKNAGYMIGLGAKGGSDGPAATFIPEARTNYQIQPVNTYYVTIGDFKKGQLIDVTKIGVVCPIDFTKLRRDVVIIHNDHGELTVQ</sequence>
<dbReference type="OMA" id="FEMTDEF"/>
<protein>
    <submittedName>
        <fullName evidence="1">Uncharacterized protein</fullName>
    </submittedName>
</protein>